<dbReference type="InParanoid" id="B9RCT1"/>
<proteinExistence type="predicted"/>
<evidence type="ECO:0000313" key="2">
    <source>
        <dbReference type="EMBL" id="EEF51352.1"/>
    </source>
</evidence>
<dbReference type="STRING" id="3988.B9RCT1"/>
<organism evidence="2 3">
    <name type="scientific">Ricinus communis</name>
    <name type="common">Castor bean</name>
    <dbReference type="NCBI Taxonomy" id="3988"/>
    <lineage>
        <taxon>Eukaryota</taxon>
        <taxon>Viridiplantae</taxon>
        <taxon>Streptophyta</taxon>
        <taxon>Embryophyta</taxon>
        <taxon>Tracheophyta</taxon>
        <taxon>Spermatophyta</taxon>
        <taxon>Magnoliopsida</taxon>
        <taxon>eudicotyledons</taxon>
        <taxon>Gunneridae</taxon>
        <taxon>Pentapetalae</taxon>
        <taxon>rosids</taxon>
        <taxon>fabids</taxon>
        <taxon>Malpighiales</taxon>
        <taxon>Euphorbiaceae</taxon>
        <taxon>Acalyphoideae</taxon>
        <taxon>Acalypheae</taxon>
        <taxon>Ricinus</taxon>
    </lineage>
</organism>
<dbReference type="eggNOG" id="ENOG502SDNN">
    <property type="taxonomic scope" value="Eukaryota"/>
</dbReference>
<name>B9RCT1_RICCO</name>
<evidence type="ECO:0000313" key="3">
    <source>
        <dbReference type="Proteomes" id="UP000008311"/>
    </source>
</evidence>
<feature type="domain" description="DUF7890" evidence="1">
    <location>
        <begin position="74"/>
        <end position="118"/>
    </location>
</feature>
<dbReference type="Pfam" id="PF25418">
    <property type="entry name" value="DUF7890"/>
    <property type="match status" value="1"/>
</dbReference>
<dbReference type="Proteomes" id="UP000008311">
    <property type="component" value="Unassembled WGS sequence"/>
</dbReference>
<keyword evidence="3" id="KW-1185">Reference proteome</keyword>
<dbReference type="InterPro" id="IPR057212">
    <property type="entry name" value="DUF7890"/>
</dbReference>
<accession>B9RCT1</accession>
<reference evidence="3" key="1">
    <citation type="journal article" date="2010" name="Nat. Biotechnol.">
        <title>Draft genome sequence of the oilseed species Ricinus communis.</title>
        <authorList>
            <person name="Chan A.P."/>
            <person name="Crabtree J."/>
            <person name="Zhao Q."/>
            <person name="Lorenzi H."/>
            <person name="Orvis J."/>
            <person name="Puiu D."/>
            <person name="Melake-Berhan A."/>
            <person name="Jones K.M."/>
            <person name="Redman J."/>
            <person name="Chen G."/>
            <person name="Cahoon E.B."/>
            <person name="Gedil M."/>
            <person name="Stanke M."/>
            <person name="Haas B.J."/>
            <person name="Wortman J.R."/>
            <person name="Fraser-Liggett C.M."/>
            <person name="Ravel J."/>
            <person name="Rabinowicz P.D."/>
        </authorList>
    </citation>
    <scope>NUCLEOTIDE SEQUENCE [LARGE SCALE GENOMIC DNA]</scope>
    <source>
        <strain evidence="3">cv. Hale</strain>
    </source>
</reference>
<dbReference type="AlphaFoldDB" id="B9RCT1"/>
<dbReference type="PANTHER" id="PTHR36782:SF1">
    <property type="entry name" value="CALCIUM UNIPORTER PROTEIN"/>
    <property type="match status" value="1"/>
</dbReference>
<gene>
    <name evidence="2" type="ORF">RCOM_1692070</name>
</gene>
<evidence type="ECO:0000259" key="1">
    <source>
        <dbReference type="Pfam" id="PF25418"/>
    </source>
</evidence>
<dbReference type="PANTHER" id="PTHR36782">
    <property type="entry name" value="BNAC03G62080D PROTEIN"/>
    <property type="match status" value="1"/>
</dbReference>
<protein>
    <recommendedName>
        <fullName evidence="1">DUF7890 domain-containing protein</fullName>
    </recommendedName>
</protein>
<dbReference type="EMBL" id="EQ973774">
    <property type="protein sequence ID" value="EEF51352.1"/>
    <property type="molecule type" value="Genomic_DNA"/>
</dbReference>
<sequence>MLSSFSKLLSHTVLFLRGPKGTNFIQRDELSKNTSAKKVKKGDFLGSRELSLSTDEGDANKRSCGTSGVEEKGVIRVKVKMTKQEAARLMSKCKEGGILEFRDVARELVHIPLNRVTVESSACGYGSVLKTIPEDI</sequence>